<reference evidence="6 7" key="1">
    <citation type="submission" date="2018-05" db="EMBL/GenBank/DDBJ databases">
        <title>Genomic Encyclopedia of Type Strains, Phase IV (KMG-IV): sequencing the most valuable type-strain genomes for metagenomic binning, comparative biology and taxonomic classification.</title>
        <authorList>
            <person name="Goeker M."/>
        </authorList>
    </citation>
    <scope>NUCLEOTIDE SEQUENCE [LARGE SCALE GENOMIC DNA]</scope>
    <source>
        <strain evidence="6 7">DSM 25350</strain>
    </source>
</reference>
<evidence type="ECO:0000256" key="4">
    <source>
        <dbReference type="SAM" id="Phobius"/>
    </source>
</evidence>
<accession>A0A316FAP5</accession>
<keyword evidence="4" id="KW-1133">Transmembrane helix</keyword>
<keyword evidence="4" id="KW-0472">Membrane</keyword>
<dbReference type="Proteomes" id="UP000245790">
    <property type="component" value="Unassembled WGS sequence"/>
</dbReference>
<dbReference type="PANTHER" id="PTHR45138:SF9">
    <property type="entry name" value="DIGUANYLATE CYCLASE DGCM-RELATED"/>
    <property type="match status" value="1"/>
</dbReference>
<evidence type="ECO:0000313" key="7">
    <source>
        <dbReference type="Proteomes" id="UP000245790"/>
    </source>
</evidence>
<sequence length="399" mass="44915">MPTPELSTTQEESDIKELAVRVSRNLVTRGLPGIFLYPMLWPILAVGSGFSESHSTLFWVTTITFIVTSVVRIVHSKLMSKAIQNHHALWTNLFFLVILPHSLGWGLMFALALTINNELFTLFMSFSSAGIVAGGTNSFAPNRKLAYFFVSTLVLPPLFTSFFIADLPILGAMLIMFYVYLILLSTNQNKEYWLSLKNEQKLAKQSRTDALTQLENRRYFDEKLDELCHLSSRNHEQLTVLLVDCDHFKRINDTYGHDVGDICLKHLASLLKQALPRATDVCARYGGEEFSLLLPGTDLPGATIVAERIRTLIETTPIDVDGTLLNITVSIGSVSRIINSFEPELPFDLFKQADKALYHAKNNGRNQCCYVYYDANEKAYKRETTDNLSSVNASKQANR</sequence>
<dbReference type="InterPro" id="IPR050469">
    <property type="entry name" value="Diguanylate_Cyclase"/>
</dbReference>
<dbReference type="RefSeq" id="WP_109764934.1">
    <property type="nucleotide sequence ID" value="NZ_QGGU01000014.1"/>
</dbReference>
<dbReference type="Pfam" id="PF00990">
    <property type="entry name" value="GGDEF"/>
    <property type="match status" value="1"/>
</dbReference>
<dbReference type="SUPFAM" id="SSF55073">
    <property type="entry name" value="Nucleotide cyclase"/>
    <property type="match status" value="1"/>
</dbReference>
<feature type="transmembrane region" description="Helical" evidence="4">
    <location>
        <begin position="31"/>
        <end position="50"/>
    </location>
</feature>
<dbReference type="PANTHER" id="PTHR45138">
    <property type="entry name" value="REGULATORY COMPONENTS OF SENSORY TRANSDUCTION SYSTEM"/>
    <property type="match status" value="1"/>
</dbReference>
<dbReference type="NCBIfam" id="TIGR00254">
    <property type="entry name" value="GGDEF"/>
    <property type="match status" value="1"/>
</dbReference>
<comment type="cofactor">
    <cofactor evidence="1">
        <name>Mg(2+)</name>
        <dbReference type="ChEBI" id="CHEBI:18420"/>
    </cofactor>
</comment>
<proteinExistence type="predicted"/>
<evidence type="ECO:0000256" key="1">
    <source>
        <dbReference type="ARBA" id="ARBA00001946"/>
    </source>
</evidence>
<evidence type="ECO:0000259" key="5">
    <source>
        <dbReference type="PROSITE" id="PS50887"/>
    </source>
</evidence>
<organism evidence="6 7">
    <name type="scientific">Pleionea mediterranea</name>
    <dbReference type="NCBI Taxonomy" id="523701"/>
    <lineage>
        <taxon>Bacteria</taxon>
        <taxon>Pseudomonadati</taxon>
        <taxon>Pseudomonadota</taxon>
        <taxon>Gammaproteobacteria</taxon>
        <taxon>Oceanospirillales</taxon>
        <taxon>Pleioneaceae</taxon>
        <taxon>Pleionea</taxon>
    </lineage>
</organism>
<dbReference type="GO" id="GO:0005886">
    <property type="term" value="C:plasma membrane"/>
    <property type="evidence" value="ECO:0007669"/>
    <property type="project" value="TreeGrafter"/>
</dbReference>
<dbReference type="FunFam" id="3.30.70.270:FF:000001">
    <property type="entry name" value="Diguanylate cyclase domain protein"/>
    <property type="match status" value="1"/>
</dbReference>
<evidence type="ECO:0000256" key="3">
    <source>
        <dbReference type="ARBA" id="ARBA00034247"/>
    </source>
</evidence>
<dbReference type="GO" id="GO:0043709">
    <property type="term" value="P:cell adhesion involved in single-species biofilm formation"/>
    <property type="evidence" value="ECO:0007669"/>
    <property type="project" value="TreeGrafter"/>
</dbReference>
<name>A0A316FAP5_9GAMM</name>
<keyword evidence="7" id="KW-1185">Reference proteome</keyword>
<dbReference type="CDD" id="cd01949">
    <property type="entry name" value="GGDEF"/>
    <property type="match status" value="1"/>
</dbReference>
<evidence type="ECO:0000256" key="2">
    <source>
        <dbReference type="ARBA" id="ARBA00012528"/>
    </source>
</evidence>
<protein>
    <recommendedName>
        <fullName evidence="2">diguanylate cyclase</fullName>
        <ecNumber evidence="2">2.7.7.65</ecNumber>
    </recommendedName>
</protein>
<dbReference type="PROSITE" id="PS50887">
    <property type="entry name" value="GGDEF"/>
    <property type="match status" value="1"/>
</dbReference>
<dbReference type="EMBL" id="QGGU01000014">
    <property type="protein sequence ID" value="PWK45392.1"/>
    <property type="molecule type" value="Genomic_DNA"/>
</dbReference>
<keyword evidence="4" id="KW-0812">Transmembrane</keyword>
<evidence type="ECO:0000313" key="6">
    <source>
        <dbReference type="EMBL" id="PWK45392.1"/>
    </source>
</evidence>
<dbReference type="AlphaFoldDB" id="A0A316FAP5"/>
<dbReference type="OrthoDB" id="9812260at2"/>
<feature type="transmembrane region" description="Helical" evidence="4">
    <location>
        <begin position="169"/>
        <end position="187"/>
    </location>
</feature>
<dbReference type="Gene3D" id="3.30.70.270">
    <property type="match status" value="1"/>
</dbReference>
<comment type="caution">
    <text evidence="6">The sequence shown here is derived from an EMBL/GenBank/DDBJ whole genome shotgun (WGS) entry which is preliminary data.</text>
</comment>
<dbReference type="InterPro" id="IPR000160">
    <property type="entry name" value="GGDEF_dom"/>
</dbReference>
<dbReference type="GO" id="GO:1902201">
    <property type="term" value="P:negative regulation of bacterial-type flagellum-dependent cell motility"/>
    <property type="evidence" value="ECO:0007669"/>
    <property type="project" value="TreeGrafter"/>
</dbReference>
<gene>
    <name evidence="6" type="ORF">C8D97_11465</name>
</gene>
<dbReference type="InterPro" id="IPR029787">
    <property type="entry name" value="Nucleotide_cyclase"/>
</dbReference>
<feature type="domain" description="GGDEF" evidence="5">
    <location>
        <begin position="236"/>
        <end position="373"/>
    </location>
</feature>
<dbReference type="InterPro" id="IPR043128">
    <property type="entry name" value="Rev_trsase/Diguanyl_cyclase"/>
</dbReference>
<dbReference type="GO" id="GO:0052621">
    <property type="term" value="F:diguanylate cyclase activity"/>
    <property type="evidence" value="ECO:0007669"/>
    <property type="project" value="UniProtKB-EC"/>
</dbReference>
<comment type="catalytic activity">
    <reaction evidence="3">
        <text>2 GTP = 3',3'-c-di-GMP + 2 diphosphate</text>
        <dbReference type="Rhea" id="RHEA:24898"/>
        <dbReference type="ChEBI" id="CHEBI:33019"/>
        <dbReference type="ChEBI" id="CHEBI:37565"/>
        <dbReference type="ChEBI" id="CHEBI:58805"/>
        <dbReference type="EC" id="2.7.7.65"/>
    </reaction>
</comment>
<dbReference type="SMART" id="SM00267">
    <property type="entry name" value="GGDEF"/>
    <property type="match status" value="1"/>
</dbReference>
<dbReference type="EC" id="2.7.7.65" evidence="2"/>
<feature type="transmembrane region" description="Helical" evidence="4">
    <location>
        <begin position="87"/>
        <end position="113"/>
    </location>
</feature>
<feature type="transmembrane region" description="Helical" evidence="4">
    <location>
        <begin position="56"/>
        <end position="75"/>
    </location>
</feature>